<dbReference type="EMBL" id="WHUW01000006">
    <property type="protein sequence ID" value="KAF8444959.1"/>
    <property type="molecule type" value="Genomic_DNA"/>
</dbReference>
<protein>
    <submittedName>
        <fullName evidence="1">Uncharacterized protein</fullName>
    </submittedName>
</protein>
<comment type="caution">
    <text evidence="1">The sequence shown here is derived from an EMBL/GenBank/DDBJ whole genome shotgun (WGS) entry which is preliminary data.</text>
</comment>
<accession>A0AAD4GI44</accession>
<reference evidence="1" key="1">
    <citation type="submission" date="2019-10" db="EMBL/GenBank/DDBJ databases">
        <authorList>
            <consortium name="DOE Joint Genome Institute"/>
            <person name="Kuo A."/>
            <person name="Miyauchi S."/>
            <person name="Kiss E."/>
            <person name="Drula E."/>
            <person name="Kohler A."/>
            <person name="Sanchez-Garcia M."/>
            <person name="Andreopoulos B."/>
            <person name="Barry K.W."/>
            <person name="Bonito G."/>
            <person name="Buee M."/>
            <person name="Carver A."/>
            <person name="Chen C."/>
            <person name="Cichocki N."/>
            <person name="Clum A."/>
            <person name="Culley D."/>
            <person name="Crous P.W."/>
            <person name="Fauchery L."/>
            <person name="Girlanda M."/>
            <person name="Hayes R."/>
            <person name="Keri Z."/>
            <person name="LaButti K."/>
            <person name="Lipzen A."/>
            <person name="Lombard V."/>
            <person name="Magnuson J."/>
            <person name="Maillard F."/>
            <person name="Morin E."/>
            <person name="Murat C."/>
            <person name="Nolan M."/>
            <person name="Ohm R."/>
            <person name="Pangilinan J."/>
            <person name="Pereira M."/>
            <person name="Perotto S."/>
            <person name="Peter M."/>
            <person name="Riley R."/>
            <person name="Sitrit Y."/>
            <person name="Stielow B."/>
            <person name="Szollosi G."/>
            <person name="Zifcakova L."/>
            <person name="Stursova M."/>
            <person name="Spatafora J.W."/>
            <person name="Tedersoo L."/>
            <person name="Vaario L.-M."/>
            <person name="Yamada A."/>
            <person name="Yan M."/>
            <person name="Wang P."/>
            <person name="Xu J."/>
            <person name="Bruns T."/>
            <person name="Baldrian P."/>
            <person name="Vilgalys R."/>
            <person name="Henrissat B."/>
            <person name="Grigoriev I.V."/>
            <person name="Hibbett D."/>
            <person name="Nagy L.G."/>
            <person name="Martin F.M."/>
        </authorList>
    </citation>
    <scope>NUCLEOTIDE SEQUENCE</scope>
    <source>
        <strain evidence="1">BED1</strain>
    </source>
</reference>
<dbReference type="AlphaFoldDB" id="A0AAD4GI44"/>
<sequence>MGRSLFWTLSHTNTFVDYPHLTLHRPFLTSISRHPRLLSNSFSLPISSETPSVLPSVVPSTETHRLRYPTTFSFNRLRSVILSGFLALSMDDSVLETLASSWPLPEELDLNHWISSNDESLDIPTFKGLFKLVEHCPCLRRLGIVVDTRDTLAFGNSPH</sequence>
<gene>
    <name evidence="1" type="ORF">L210DRAFT_3055986</name>
</gene>
<keyword evidence="2" id="KW-1185">Reference proteome</keyword>
<proteinExistence type="predicted"/>
<evidence type="ECO:0000313" key="2">
    <source>
        <dbReference type="Proteomes" id="UP001194468"/>
    </source>
</evidence>
<name>A0AAD4GI44_BOLED</name>
<evidence type="ECO:0000313" key="1">
    <source>
        <dbReference type="EMBL" id="KAF8444959.1"/>
    </source>
</evidence>
<reference evidence="1" key="2">
    <citation type="journal article" date="2020" name="Nat. Commun.">
        <title>Large-scale genome sequencing of mycorrhizal fungi provides insights into the early evolution of symbiotic traits.</title>
        <authorList>
            <person name="Miyauchi S."/>
            <person name="Kiss E."/>
            <person name="Kuo A."/>
            <person name="Drula E."/>
            <person name="Kohler A."/>
            <person name="Sanchez-Garcia M."/>
            <person name="Morin E."/>
            <person name="Andreopoulos B."/>
            <person name="Barry K.W."/>
            <person name="Bonito G."/>
            <person name="Buee M."/>
            <person name="Carver A."/>
            <person name="Chen C."/>
            <person name="Cichocki N."/>
            <person name="Clum A."/>
            <person name="Culley D."/>
            <person name="Crous P.W."/>
            <person name="Fauchery L."/>
            <person name="Girlanda M."/>
            <person name="Hayes R.D."/>
            <person name="Keri Z."/>
            <person name="LaButti K."/>
            <person name="Lipzen A."/>
            <person name="Lombard V."/>
            <person name="Magnuson J."/>
            <person name="Maillard F."/>
            <person name="Murat C."/>
            <person name="Nolan M."/>
            <person name="Ohm R.A."/>
            <person name="Pangilinan J."/>
            <person name="Pereira M.F."/>
            <person name="Perotto S."/>
            <person name="Peter M."/>
            <person name="Pfister S."/>
            <person name="Riley R."/>
            <person name="Sitrit Y."/>
            <person name="Stielow J.B."/>
            <person name="Szollosi G."/>
            <person name="Zifcakova L."/>
            <person name="Stursova M."/>
            <person name="Spatafora J.W."/>
            <person name="Tedersoo L."/>
            <person name="Vaario L.M."/>
            <person name="Yamada A."/>
            <person name="Yan M."/>
            <person name="Wang P."/>
            <person name="Xu J."/>
            <person name="Bruns T."/>
            <person name="Baldrian P."/>
            <person name="Vilgalys R."/>
            <person name="Dunand C."/>
            <person name="Henrissat B."/>
            <person name="Grigoriev I.V."/>
            <person name="Hibbett D."/>
            <person name="Nagy L.G."/>
            <person name="Martin F.M."/>
        </authorList>
    </citation>
    <scope>NUCLEOTIDE SEQUENCE</scope>
    <source>
        <strain evidence="1">BED1</strain>
    </source>
</reference>
<organism evidence="1 2">
    <name type="scientific">Boletus edulis BED1</name>
    <dbReference type="NCBI Taxonomy" id="1328754"/>
    <lineage>
        <taxon>Eukaryota</taxon>
        <taxon>Fungi</taxon>
        <taxon>Dikarya</taxon>
        <taxon>Basidiomycota</taxon>
        <taxon>Agaricomycotina</taxon>
        <taxon>Agaricomycetes</taxon>
        <taxon>Agaricomycetidae</taxon>
        <taxon>Boletales</taxon>
        <taxon>Boletineae</taxon>
        <taxon>Boletaceae</taxon>
        <taxon>Boletoideae</taxon>
        <taxon>Boletus</taxon>
    </lineage>
</organism>
<dbReference type="Proteomes" id="UP001194468">
    <property type="component" value="Unassembled WGS sequence"/>
</dbReference>